<reference evidence="1 2" key="1">
    <citation type="journal article" date="2018" name="Cell">
        <title>The Chara Genome: Secondary Complexity and Implications for Plant Terrestrialization.</title>
        <authorList>
            <person name="Nishiyama T."/>
            <person name="Sakayama H."/>
            <person name="Vries J.D."/>
            <person name="Buschmann H."/>
            <person name="Saint-Marcoux D."/>
            <person name="Ullrich K.K."/>
            <person name="Haas F.B."/>
            <person name="Vanderstraeten L."/>
            <person name="Becker D."/>
            <person name="Lang D."/>
            <person name="Vosolsobe S."/>
            <person name="Rombauts S."/>
            <person name="Wilhelmsson P.K.I."/>
            <person name="Janitza P."/>
            <person name="Kern R."/>
            <person name="Heyl A."/>
            <person name="Rumpler F."/>
            <person name="Villalobos L.I.A.C."/>
            <person name="Clay J.M."/>
            <person name="Skokan R."/>
            <person name="Toyoda A."/>
            <person name="Suzuki Y."/>
            <person name="Kagoshima H."/>
            <person name="Schijlen E."/>
            <person name="Tajeshwar N."/>
            <person name="Catarino B."/>
            <person name="Hetherington A.J."/>
            <person name="Saltykova A."/>
            <person name="Bonnot C."/>
            <person name="Breuninger H."/>
            <person name="Symeonidi A."/>
            <person name="Radhakrishnan G.V."/>
            <person name="Van Nieuwerburgh F."/>
            <person name="Deforce D."/>
            <person name="Chang C."/>
            <person name="Karol K.G."/>
            <person name="Hedrich R."/>
            <person name="Ulvskov P."/>
            <person name="Glockner G."/>
            <person name="Delwiche C.F."/>
            <person name="Petrasek J."/>
            <person name="Van de Peer Y."/>
            <person name="Friml J."/>
            <person name="Beilby M."/>
            <person name="Dolan L."/>
            <person name="Kohara Y."/>
            <person name="Sugano S."/>
            <person name="Fujiyama A."/>
            <person name="Delaux P.-M."/>
            <person name="Quint M."/>
            <person name="TheiBen G."/>
            <person name="Hagemann M."/>
            <person name="Harholt J."/>
            <person name="Dunand C."/>
            <person name="Zachgo S."/>
            <person name="Langdale J."/>
            <person name="Maumus F."/>
            <person name="Straeten D.V.D."/>
            <person name="Gould S.B."/>
            <person name="Rensing S.A."/>
        </authorList>
    </citation>
    <scope>NUCLEOTIDE SEQUENCE [LARGE SCALE GENOMIC DNA]</scope>
    <source>
        <strain evidence="1 2">S276</strain>
    </source>
</reference>
<evidence type="ECO:0000313" key="2">
    <source>
        <dbReference type="Proteomes" id="UP000265515"/>
    </source>
</evidence>
<name>A0A388JRW4_CHABU</name>
<proteinExistence type="predicted"/>
<keyword evidence="2" id="KW-1185">Reference proteome</keyword>
<protein>
    <submittedName>
        <fullName evidence="1">Uncharacterized protein</fullName>
    </submittedName>
</protein>
<dbReference type="Gramene" id="GBG60554">
    <property type="protein sequence ID" value="GBG60554"/>
    <property type="gene ID" value="CBR_g8577"/>
</dbReference>
<accession>A0A388JRW4</accession>
<dbReference type="AlphaFoldDB" id="A0A388JRW4"/>
<comment type="caution">
    <text evidence="1">The sequence shown here is derived from an EMBL/GenBank/DDBJ whole genome shotgun (WGS) entry which is preliminary data.</text>
</comment>
<evidence type="ECO:0000313" key="1">
    <source>
        <dbReference type="EMBL" id="GBG60554.1"/>
    </source>
</evidence>
<gene>
    <name evidence="1" type="ORF">CBR_g8577</name>
</gene>
<dbReference type="EMBL" id="BFEA01000012">
    <property type="protein sequence ID" value="GBG60554.1"/>
    <property type="molecule type" value="Genomic_DNA"/>
</dbReference>
<sequence>MKENKSHNTPDPAIEDTDFTFAYWMASMPLTSPGMLKAKHPDENQSKAEQREHCASVLARKTCSQTAARSPTNFFFQPPITKLDGCPLPRAPRM</sequence>
<organism evidence="1 2">
    <name type="scientific">Chara braunii</name>
    <name type="common">Braun's stonewort</name>
    <dbReference type="NCBI Taxonomy" id="69332"/>
    <lineage>
        <taxon>Eukaryota</taxon>
        <taxon>Viridiplantae</taxon>
        <taxon>Streptophyta</taxon>
        <taxon>Charophyceae</taxon>
        <taxon>Charales</taxon>
        <taxon>Characeae</taxon>
        <taxon>Chara</taxon>
    </lineage>
</organism>
<dbReference type="Proteomes" id="UP000265515">
    <property type="component" value="Unassembled WGS sequence"/>
</dbReference>